<evidence type="ECO:0000313" key="1">
    <source>
        <dbReference type="EMBL" id="MXY92711.1"/>
    </source>
</evidence>
<comment type="caution">
    <text evidence="1">The sequence shown here is derived from an EMBL/GenBank/DDBJ whole genome shotgun (WGS) entry which is preliminary data.</text>
</comment>
<reference evidence="1" key="1">
    <citation type="submission" date="2019-09" db="EMBL/GenBank/DDBJ databases">
        <title>Characterisation of the sponge microbiome using genome-centric metagenomics.</title>
        <authorList>
            <person name="Engelberts J.P."/>
            <person name="Robbins S.J."/>
            <person name="De Goeij J.M."/>
            <person name="Aranda M."/>
            <person name="Bell S.C."/>
            <person name="Webster N.S."/>
        </authorList>
    </citation>
    <scope>NUCLEOTIDE SEQUENCE</scope>
    <source>
        <strain evidence="1">SB0664_bin_27</strain>
    </source>
</reference>
<dbReference type="PANTHER" id="PTHR20883:SF48">
    <property type="entry name" value="ECTOINE DIOXYGENASE"/>
    <property type="match status" value="1"/>
</dbReference>
<name>A0A6B0YR50_9CHLR</name>
<protein>
    <submittedName>
        <fullName evidence="1">Phytanoyl-CoA dioxygenase family protein</fullName>
    </submittedName>
</protein>
<dbReference type="Pfam" id="PF05721">
    <property type="entry name" value="PhyH"/>
    <property type="match status" value="1"/>
</dbReference>
<organism evidence="1">
    <name type="scientific">Caldilineaceae bacterium SB0664_bin_27</name>
    <dbReference type="NCBI Taxonomy" id="2605260"/>
    <lineage>
        <taxon>Bacteria</taxon>
        <taxon>Bacillati</taxon>
        <taxon>Chloroflexota</taxon>
        <taxon>Caldilineae</taxon>
        <taxon>Caldilineales</taxon>
        <taxon>Caldilineaceae</taxon>
    </lineage>
</organism>
<dbReference type="PANTHER" id="PTHR20883">
    <property type="entry name" value="PHYTANOYL-COA DIOXYGENASE DOMAIN CONTAINING 1"/>
    <property type="match status" value="1"/>
</dbReference>
<dbReference type="EMBL" id="VXRG01000039">
    <property type="protein sequence ID" value="MXY92711.1"/>
    <property type="molecule type" value="Genomic_DNA"/>
</dbReference>
<dbReference type="Gene3D" id="2.60.120.620">
    <property type="entry name" value="q2cbj1_9rhob like domain"/>
    <property type="match status" value="1"/>
</dbReference>
<keyword evidence="1" id="KW-0223">Dioxygenase</keyword>
<accession>A0A6B0YR50</accession>
<sequence length="264" mass="29810">MATTRLRVLSAEQVRQFRLHGFLTVENVLSEEEVGALAAHTDLIAAGKVEHIPETSIQLEKVFREGEREVADQVLSVRKLYNLAVYDEVMWRHATHPKIVDIIADLLGCDDIKMYGDQLFMKAPVTGTEQPWHQDSASWRDIFPMDLVSAWTAIDQAAVDNGCLNFAPGTHRWGMIRGERLSWFVEDLGSEQWPIVPAPLSPGSISFHHSLVLHQSNANLSGRRRRGYAVHYMRAASRRDESVTDAPKMPPFKQVRGRSFVGRV</sequence>
<keyword evidence="1" id="KW-0560">Oxidoreductase</keyword>
<dbReference type="InterPro" id="IPR008775">
    <property type="entry name" value="Phytyl_CoA_dOase-like"/>
</dbReference>
<dbReference type="SUPFAM" id="SSF51197">
    <property type="entry name" value="Clavaminate synthase-like"/>
    <property type="match status" value="1"/>
</dbReference>
<proteinExistence type="predicted"/>
<dbReference type="GO" id="GO:0016706">
    <property type="term" value="F:2-oxoglutarate-dependent dioxygenase activity"/>
    <property type="evidence" value="ECO:0007669"/>
    <property type="project" value="UniProtKB-ARBA"/>
</dbReference>
<gene>
    <name evidence="1" type="ORF">F4Y42_04590</name>
</gene>
<dbReference type="AlphaFoldDB" id="A0A6B0YR50"/>
<dbReference type="GO" id="GO:0005506">
    <property type="term" value="F:iron ion binding"/>
    <property type="evidence" value="ECO:0007669"/>
    <property type="project" value="UniProtKB-ARBA"/>
</dbReference>